<keyword evidence="4" id="KW-1185">Reference proteome</keyword>
<evidence type="ECO:0000256" key="2">
    <source>
        <dbReference type="ARBA" id="ARBA00023242"/>
    </source>
</evidence>
<dbReference type="AlphaFoldDB" id="A0A9P6NRH5"/>
<dbReference type="Proteomes" id="UP000886653">
    <property type="component" value="Unassembled WGS sequence"/>
</dbReference>
<comment type="subcellular location">
    <subcellularLocation>
        <location evidence="1">Nucleus</location>
    </subcellularLocation>
</comment>
<name>A0A9P6NRH5_9BASI</name>
<dbReference type="PANTHER" id="PTHR31001">
    <property type="entry name" value="UNCHARACTERIZED TRANSCRIPTIONAL REGULATORY PROTEIN"/>
    <property type="match status" value="1"/>
</dbReference>
<proteinExistence type="predicted"/>
<dbReference type="OrthoDB" id="2496683at2759"/>
<keyword evidence="2" id="KW-0539">Nucleus</keyword>
<dbReference type="PANTHER" id="PTHR31001:SF89">
    <property type="entry name" value="ZN(2)-C6 FUNGAL-TYPE DOMAIN-CONTAINING PROTEIN"/>
    <property type="match status" value="1"/>
</dbReference>
<evidence type="ECO:0000313" key="4">
    <source>
        <dbReference type="Proteomes" id="UP000886653"/>
    </source>
</evidence>
<evidence type="ECO:0000256" key="1">
    <source>
        <dbReference type="ARBA" id="ARBA00004123"/>
    </source>
</evidence>
<evidence type="ECO:0000313" key="3">
    <source>
        <dbReference type="EMBL" id="KAG0152036.1"/>
    </source>
</evidence>
<gene>
    <name evidence="3" type="ORF">CROQUDRAFT_35913</name>
</gene>
<accession>A0A9P6NRH5</accession>
<protein>
    <recommendedName>
        <fullName evidence="5">Transcription factor domain-containing protein</fullName>
    </recommendedName>
</protein>
<evidence type="ECO:0008006" key="5">
    <source>
        <dbReference type="Google" id="ProtNLM"/>
    </source>
</evidence>
<organism evidence="3 4">
    <name type="scientific">Cronartium quercuum f. sp. fusiforme G11</name>
    <dbReference type="NCBI Taxonomy" id="708437"/>
    <lineage>
        <taxon>Eukaryota</taxon>
        <taxon>Fungi</taxon>
        <taxon>Dikarya</taxon>
        <taxon>Basidiomycota</taxon>
        <taxon>Pucciniomycotina</taxon>
        <taxon>Pucciniomycetes</taxon>
        <taxon>Pucciniales</taxon>
        <taxon>Coleosporiaceae</taxon>
        <taxon>Cronartium</taxon>
    </lineage>
</organism>
<dbReference type="EMBL" id="MU167210">
    <property type="protein sequence ID" value="KAG0152036.1"/>
    <property type="molecule type" value="Genomic_DNA"/>
</dbReference>
<dbReference type="CDD" id="cd12148">
    <property type="entry name" value="fungal_TF_MHR"/>
    <property type="match status" value="1"/>
</dbReference>
<sequence length="464" mass="52283">MQGLLGLGAGLSTITAVMKHLPTLLQIKSCLEQFEAHRAWMHRILHRQQFWKQVYEQILQDFATYRSSALHDIGLDEYRRQLHWLAILFAICGLGLFNNLLDDSQALQLGFPSGIRPQRDLAVRWCVCSTSCLQLGEYDQHPTIESIQAMAILAQLPLYTSNGETLGIVLGFLGSAIELASKLGLNIDPDEDPRYVNASALVKQDRRRLMIALLCQHYKMGGLACQTLGLQSPSEYKIQLPLDQFDEDFDLTTGALINPRTPGSTHTIMTGIRCRFQVSQVWQEIGILFADVKTPLIHEKIMALDRQLLEIEKTWPTCIRTRFEPSTATFMPSFKVHTDRPGLETTTEHPILLIDRLGCFSVLANAMIRLHRGFLVAHDGIPSQDVALHRSRVLHFGRSMLAIHRTTLLPLDHVPLQFFVFSSSIALAVYCLTAKPESDEVGEVMKELIQLVETLKPIVSQQIK</sequence>
<dbReference type="InterPro" id="IPR050613">
    <property type="entry name" value="Sec_Metabolite_Reg"/>
</dbReference>
<reference evidence="3" key="1">
    <citation type="submission" date="2013-11" db="EMBL/GenBank/DDBJ databases">
        <title>Genome sequence of the fusiform rust pathogen reveals effectors for host alternation and coevolution with pine.</title>
        <authorList>
            <consortium name="DOE Joint Genome Institute"/>
            <person name="Smith K."/>
            <person name="Pendleton A."/>
            <person name="Kubisiak T."/>
            <person name="Anderson C."/>
            <person name="Salamov A."/>
            <person name="Aerts A."/>
            <person name="Riley R."/>
            <person name="Clum A."/>
            <person name="Lindquist E."/>
            <person name="Ence D."/>
            <person name="Campbell M."/>
            <person name="Kronenberg Z."/>
            <person name="Feau N."/>
            <person name="Dhillon B."/>
            <person name="Hamelin R."/>
            <person name="Burleigh J."/>
            <person name="Smith J."/>
            <person name="Yandell M."/>
            <person name="Nelson C."/>
            <person name="Grigoriev I."/>
            <person name="Davis J."/>
        </authorList>
    </citation>
    <scope>NUCLEOTIDE SEQUENCE</scope>
    <source>
        <strain evidence="3">G11</strain>
    </source>
</reference>
<comment type="caution">
    <text evidence="3">The sequence shown here is derived from an EMBL/GenBank/DDBJ whole genome shotgun (WGS) entry which is preliminary data.</text>
</comment>
<dbReference type="GO" id="GO:0005634">
    <property type="term" value="C:nucleus"/>
    <property type="evidence" value="ECO:0007669"/>
    <property type="project" value="UniProtKB-SubCell"/>
</dbReference>